<reference evidence="5" key="1">
    <citation type="submission" date="2016-10" db="EMBL/GenBank/DDBJ databases">
        <authorList>
            <person name="Varghese N."/>
            <person name="Submissions S."/>
        </authorList>
    </citation>
    <scope>NUCLEOTIDE SEQUENCE [LARGE SCALE GENOMIC DNA]</scope>
    <source>
        <strain evidence="5">DSM 21368</strain>
    </source>
</reference>
<dbReference type="PANTHER" id="PTHR44196">
    <property type="entry name" value="DEHYDROGENASE/REDUCTASE SDR FAMILY MEMBER 7B"/>
    <property type="match status" value="1"/>
</dbReference>
<keyword evidence="5" id="KW-1185">Reference proteome</keyword>
<sequence>MSTALITGASSGIGLTFARHLAQRSQSLVLVARNAHRLEVVAAECRALGAPTVEVLPADLATDAGMSSVADRLRRDDLHTLVNNAGLSIGAPFVEASERALTHQLAVNVEAVLRLTRAVLPGLTQRGAGVIINVASVAALLPGRGSTYSASKAWVLQFTEGLAMNLFGTGVRVQALCPGFVRTEFHDAAGIDMSRTPDWMYTSADHVVAASLRDVGRGKVVSVPGVLYSALAVVAKHAPRGVIRRLAAEVKSRGRD</sequence>
<dbReference type="SUPFAM" id="SSF51735">
    <property type="entry name" value="NAD(P)-binding Rossmann-fold domains"/>
    <property type="match status" value="1"/>
</dbReference>
<dbReference type="PRINTS" id="PR00080">
    <property type="entry name" value="SDRFAMILY"/>
</dbReference>
<evidence type="ECO:0000256" key="2">
    <source>
        <dbReference type="ARBA" id="ARBA00023002"/>
    </source>
</evidence>
<dbReference type="Proteomes" id="UP000199220">
    <property type="component" value="Unassembled WGS sequence"/>
</dbReference>
<dbReference type="STRING" id="648782.SAMN04488554_3858"/>
<gene>
    <name evidence="4" type="ORF">SAMN04488554_3858</name>
</gene>
<proteinExistence type="inferred from homology"/>
<evidence type="ECO:0008006" key="6">
    <source>
        <dbReference type="Google" id="ProtNLM"/>
    </source>
</evidence>
<protein>
    <recommendedName>
        <fullName evidence="6">Short-chain dehydrogenase</fullName>
    </recommendedName>
</protein>
<accession>A0A1H5N244</accession>
<dbReference type="PRINTS" id="PR00081">
    <property type="entry name" value="GDHRDH"/>
</dbReference>
<dbReference type="GO" id="GO:0016020">
    <property type="term" value="C:membrane"/>
    <property type="evidence" value="ECO:0007669"/>
    <property type="project" value="TreeGrafter"/>
</dbReference>
<evidence type="ECO:0000256" key="3">
    <source>
        <dbReference type="RuleBase" id="RU000363"/>
    </source>
</evidence>
<keyword evidence="2" id="KW-0560">Oxidoreductase</keyword>
<dbReference type="Gene3D" id="3.40.50.720">
    <property type="entry name" value="NAD(P)-binding Rossmann-like Domain"/>
    <property type="match status" value="1"/>
</dbReference>
<evidence type="ECO:0000256" key="1">
    <source>
        <dbReference type="ARBA" id="ARBA00006484"/>
    </source>
</evidence>
<evidence type="ECO:0000313" key="4">
    <source>
        <dbReference type="EMBL" id="SEE95586.1"/>
    </source>
</evidence>
<comment type="similarity">
    <text evidence="1 3">Belongs to the short-chain dehydrogenases/reductases (SDR) family.</text>
</comment>
<dbReference type="PANTHER" id="PTHR44196:SF2">
    <property type="entry name" value="SHORT-CHAIN DEHYDROGENASE-RELATED"/>
    <property type="match status" value="1"/>
</dbReference>
<evidence type="ECO:0000313" key="5">
    <source>
        <dbReference type="Proteomes" id="UP000199220"/>
    </source>
</evidence>
<dbReference type="RefSeq" id="WP_089774766.1">
    <property type="nucleotide sequence ID" value="NZ_FNTX01000002.1"/>
</dbReference>
<dbReference type="InterPro" id="IPR002347">
    <property type="entry name" value="SDR_fam"/>
</dbReference>
<dbReference type="OrthoDB" id="9797538at2"/>
<dbReference type="EMBL" id="FNTX01000002">
    <property type="protein sequence ID" value="SEE95586.1"/>
    <property type="molecule type" value="Genomic_DNA"/>
</dbReference>
<dbReference type="InterPro" id="IPR036291">
    <property type="entry name" value="NAD(P)-bd_dom_sf"/>
</dbReference>
<dbReference type="CDD" id="cd05233">
    <property type="entry name" value="SDR_c"/>
    <property type="match status" value="1"/>
</dbReference>
<dbReference type="AlphaFoldDB" id="A0A1H5N244"/>
<dbReference type="Pfam" id="PF00106">
    <property type="entry name" value="adh_short"/>
    <property type="match status" value="1"/>
</dbReference>
<organism evidence="4 5">
    <name type="scientific">Ruania alba</name>
    <dbReference type="NCBI Taxonomy" id="648782"/>
    <lineage>
        <taxon>Bacteria</taxon>
        <taxon>Bacillati</taxon>
        <taxon>Actinomycetota</taxon>
        <taxon>Actinomycetes</taxon>
        <taxon>Micrococcales</taxon>
        <taxon>Ruaniaceae</taxon>
        <taxon>Ruania</taxon>
    </lineage>
</organism>
<name>A0A1H5N244_9MICO</name>
<dbReference type="PIRSF" id="PIRSF000126">
    <property type="entry name" value="11-beta-HSD1"/>
    <property type="match status" value="1"/>
</dbReference>
<dbReference type="GO" id="GO:0016491">
    <property type="term" value="F:oxidoreductase activity"/>
    <property type="evidence" value="ECO:0007669"/>
    <property type="project" value="UniProtKB-KW"/>
</dbReference>